<proteinExistence type="predicted"/>
<dbReference type="CDD" id="cd03465">
    <property type="entry name" value="URO-D_like"/>
    <property type="match status" value="1"/>
</dbReference>
<dbReference type="GO" id="GO:0004853">
    <property type="term" value="F:uroporphyrinogen decarboxylase activity"/>
    <property type="evidence" value="ECO:0007669"/>
    <property type="project" value="InterPro"/>
</dbReference>
<dbReference type="EMBL" id="CP058215">
    <property type="protein sequence ID" value="QLC50163.1"/>
    <property type="molecule type" value="Genomic_DNA"/>
</dbReference>
<dbReference type="Proteomes" id="UP000509594">
    <property type="component" value="Chromosome"/>
</dbReference>
<reference evidence="2 3" key="1">
    <citation type="submission" date="2020-06" db="EMBL/GenBank/DDBJ databases">
        <title>Methanolobus halotolerans sp. nov., isolated from a saline lake Tus in Siberia.</title>
        <authorList>
            <person name="Shen Y."/>
            <person name="Chen S.-C."/>
            <person name="Lai M.-C."/>
            <person name="Huang H.-H."/>
            <person name="Chiu H.-H."/>
            <person name="Tang S.-L."/>
            <person name="Rogozin D.Y."/>
            <person name="Degermendzhy A.G."/>
        </authorList>
    </citation>
    <scope>NUCLEOTIDE SEQUENCE [LARGE SCALE GENOMIC DNA]</scope>
    <source>
        <strain evidence="2 3">DSM 21339</strain>
    </source>
</reference>
<dbReference type="InterPro" id="IPR000257">
    <property type="entry name" value="Uroporphyrinogen_deCOase"/>
</dbReference>
<dbReference type="InterPro" id="IPR038071">
    <property type="entry name" value="UROD/MetE-like_sf"/>
</dbReference>
<dbReference type="Gene3D" id="3.20.20.210">
    <property type="match status" value="1"/>
</dbReference>
<evidence type="ECO:0000313" key="3">
    <source>
        <dbReference type="Proteomes" id="UP000509594"/>
    </source>
</evidence>
<dbReference type="PANTHER" id="PTHR47099">
    <property type="entry name" value="METHYLCOBAMIDE:COM METHYLTRANSFERASE MTBA"/>
    <property type="match status" value="1"/>
</dbReference>
<evidence type="ECO:0000313" key="2">
    <source>
        <dbReference type="EMBL" id="QLC50163.1"/>
    </source>
</evidence>
<feature type="domain" description="Uroporphyrinogen decarboxylase (URO-D)" evidence="1">
    <location>
        <begin position="6"/>
        <end position="367"/>
    </location>
</feature>
<dbReference type="GO" id="GO:0006779">
    <property type="term" value="P:porphyrin-containing compound biosynthetic process"/>
    <property type="evidence" value="ECO:0007669"/>
    <property type="project" value="InterPro"/>
</dbReference>
<dbReference type="OrthoDB" id="61640at2157"/>
<name>A0A7D5I585_9EURY</name>
<dbReference type="Pfam" id="PF01208">
    <property type="entry name" value="URO-D"/>
    <property type="match status" value="1"/>
</dbReference>
<dbReference type="InterPro" id="IPR052024">
    <property type="entry name" value="Methanogen_methyltrans"/>
</dbReference>
<dbReference type="PANTHER" id="PTHR47099:SF1">
    <property type="entry name" value="METHYLCOBAMIDE:COM METHYLTRANSFERASE MTBA"/>
    <property type="match status" value="1"/>
</dbReference>
<organism evidence="2 3">
    <name type="scientific">Methanolobus zinderi</name>
    <dbReference type="NCBI Taxonomy" id="536044"/>
    <lineage>
        <taxon>Archaea</taxon>
        <taxon>Methanobacteriati</taxon>
        <taxon>Methanobacteriota</taxon>
        <taxon>Stenosarchaea group</taxon>
        <taxon>Methanomicrobia</taxon>
        <taxon>Methanosarcinales</taxon>
        <taxon>Methanosarcinaceae</taxon>
        <taxon>Methanolobus</taxon>
    </lineage>
</organism>
<dbReference type="KEGG" id="mzi:HWN40_07865"/>
<evidence type="ECO:0000259" key="1">
    <source>
        <dbReference type="Pfam" id="PF01208"/>
    </source>
</evidence>
<gene>
    <name evidence="2" type="ORF">HWN40_07865</name>
</gene>
<dbReference type="RefSeq" id="WP_176965219.1">
    <property type="nucleotide sequence ID" value="NZ_CP058215.1"/>
</dbReference>
<dbReference type="AlphaFoldDB" id="A0A7D5I585"/>
<dbReference type="GeneID" id="55821582"/>
<keyword evidence="3" id="KW-1185">Reference proteome</keyword>
<protein>
    <submittedName>
        <fullName evidence="2">Uroporphyrinogen decarboxylase family protein</fullName>
    </submittedName>
</protein>
<sequence length="371" mass="41614">MAEEMTSKERFINALELKEVDRAPLGYLWFGAGNAVLERMNANMKDVYYSAEGIARAQILAREMYHHDNVMSPWGCLLVEAEALGAKINIKKEGYPTIAEFPLKSAKEYENIDPIDIERSERVKTIVESIGLLKKQLGDEAFITCSLLPPFMIASQLMDGSKMFIEMMKDPDNFHALLDVLTDSCITFADMMLDAGADGAFIENGGSTSDLFSLEMAKEFGFKYSKKLYSHVQGRGAYVISHNCANHAFFELEKALEPDALNFFFGDVEALGEKYGVDCLKIHNHKHIGCSERYCFRDFKDFSDSGICLMGNINPYAFTSGRSDKIDAEVKRCMDAAPEKGFILATGCEIPLDTPQEEMKILWESMKSCLK</sequence>
<dbReference type="SUPFAM" id="SSF51726">
    <property type="entry name" value="UROD/MetE-like"/>
    <property type="match status" value="1"/>
</dbReference>
<accession>A0A7D5I585</accession>